<dbReference type="EC" id="4.2.1.17" evidence="2"/>
<comment type="catalytic activity">
    <reaction evidence="4">
        <text>a (3S)-3-hydroxyacyl-CoA = a (2E)-enoyl-CoA + H2O</text>
        <dbReference type="Rhea" id="RHEA:16105"/>
        <dbReference type="ChEBI" id="CHEBI:15377"/>
        <dbReference type="ChEBI" id="CHEBI:57318"/>
        <dbReference type="ChEBI" id="CHEBI:58856"/>
        <dbReference type="EC" id="4.2.1.17"/>
    </reaction>
</comment>
<dbReference type="FunFam" id="1.10.12.10:FF:000001">
    <property type="entry name" value="Probable enoyl-CoA hydratase, mitochondrial"/>
    <property type="match status" value="1"/>
</dbReference>
<evidence type="ECO:0000256" key="2">
    <source>
        <dbReference type="ARBA" id="ARBA00012076"/>
    </source>
</evidence>
<dbReference type="InterPro" id="IPR001753">
    <property type="entry name" value="Enoyl-CoA_hydra/iso"/>
</dbReference>
<dbReference type="GO" id="GO:0018812">
    <property type="term" value="F:3-hydroxyacyl-CoA dehydratase activity"/>
    <property type="evidence" value="ECO:0007669"/>
    <property type="project" value="RHEA"/>
</dbReference>
<dbReference type="FunFam" id="3.90.226.10:FF:000009">
    <property type="entry name" value="Carnitinyl-CoA dehydratase"/>
    <property type="match status" value="1"/>
</dbReference>
<dbReference type="OrthoDB" id="8452484at2"/>
<dbReference type="RefSeq" id="WP_005881997.1">
    <property type="nucleotide sequence ID" value="NZ_ADNU01000011.1"/>
</dbReference>
<comment type="similarity">
    <text evidence="1 6">Belongs to the enoyl-CoA hydratase/isomerase family.</text>
</comment>
<evidence type="ECO:0000256" key="4">
    <source>
        <dbReference type="ARBA" id="ARBA00023709"/>
    </source>
</evidence>
<dbReference type="EMBL" id="ADNU01000011">
    <property type="protein sequence ID" value="EFG48435.1"/>
    <property type="molecule type" value="Genomic_DNA"/>
</dbReference>
<dbReference type="InterPro" id="IPR029045">
    <property type="entry name" value="ClpP/crotonase-like_dom_sf"/>
</dbReference>
<dbReference type="InterPro" id="IPR014748">
    <property type="entry name" value="Enoyl-CoA_hydra_C"/>
</dbReference>
<dbReference type="GO" id="GO:0016853">
    <property type="term" value="F:isomerase activity"/>
    <property type="evidence" value="ECO:0007669"/>
    <property type="project" value="UniProtKB-KW"/>
</dbReference>
<keyword evidence="7" id="KW-0413">Isomerase</keyword>
<dbReference type="eggNOG" id="COG1024">
    <property type="taxonomic scope" value="Bacteria"/>
</dbReference>
<gene>
    <name evidence="7" type="primary">crt</name>
    <name evidence="7" type="ORF">HMPREF0183_0288</name>
</gene>
<dbReference type="PANTHER" id="PTHR11941">
    <property type="entry name" value="ENOYL-COA HYDRATASE-RELATED"/>
    <property type="match status" value="1"/>
</dbReference>
<evidence type="ECO:0000313" key="8">
    <source>
        <dbReference type="Proteomes" id="UP000005714"/>
    </source>
</evidence>
<organism evidence="7 8">
    <name type="scientific">Brevibacterium mcbrellneri ATCC 49030</name>
    <dbReference type="NCBI Taxonomy" id="585530"/>
    <lineage>
        <taxon>Bacteria</taxon>
        <taxon>Bacillati</taxon>
        <taxon>Actinomycetota</taxon>
        <taxon>Actinomycetes</taxon>
        <taxon>Micrococcales</taxon>
        <taxon>Brevibacteriaceae</taxon>
        <taxon>Brevibacterium</taxon>
    </lineage>
</organism>
<dbReference type="CDD" id="cd06558">
    <property type="entry name" value="crotonase-like"/>
    <property type="match status" value="1"/>
</dbReference>
<proteinExistence type="inferred from homology"/>
<evidence type="ECO:0000256" key="5">
    <source>
        <dbReference type="ARBA" id="ARBA00023717"/>
    </source>
</evidence>
<dbReference type="GO" id="GO:0006635">
    <property type="term" value="P:fatty acid beta-oxidation"/>
    <property type="evidence" value="ECO:0007669"/>
    <property type="project" value="TreeGrafter"/>
</dbReference>
<reference evidence="7 8" key="1">
    <citation type="submission" date="2010-04" db="EMBL/GenBank/DDBJ databases">
        <authorList>
            <person name="Qin X."/>
            <person name="Bachman B."/>
            <person name="Battles P."/>
            <person name="Bell A."/>
            <person name="Bess C."/>
            <person name="Bickham C."/>
            <person name="Chaboub L."/>
            <person name="Chen D."/>
            <person name="Coyle M."/>
            <person name="Deiros D.R."/>
            <person name="Dinh H."/>
            <person name="Forbes L."/>
            <person name="Fowler G."/>
            <person name="Francisco L."/>
            <person name="Fu Q."/>
            <person name="Gubbala S."/>
            <person name="Hale W."/>
            <person name="Han Y."/>
            <person name="Hemphill L."/>
            <person name="Highlander S.K."/>
            <person name="Hirani K."/>
            <person name="Hogues M."/>
            <person name="Jackson L."/>
            <person name="Jakkamsetti A."/>
            <person name="Javaid M."/>
            <person name="Jiang H."/>
            <person name="Korchina V."/>
            <person name="Kovar C."/>
            <person name="Lara F."/>
            <person name="Lee S."/>
            <person name="Mata R."/>
            <person name="Mathew T."/>
            <person name="Moen C."/>
            <person name="Morales K."/>
            <person name="Munidasa M."/>
            <person name="Nazareth L."/>
            <person name="Ngo R."/>
            <person name="Nguyen L."/>
            <person name="Okwuonu G."/>
            <person name="Ongeri F."/>
            <person name="Patil S."/>
            <person name="Petrosino J."/>
            <person name="Pham C."/>
            <person name="Pham P."/>
            <person name="Pu L.-L."/>
            <person name="Puazo M."/>
            <person name="Raj R."/>
            <person name="Reid J."/>
            <person name="Rouhana J."/>
            <person name="Saada N."/>
            <person name="Shang Y."/>
            <person name="Simmons D."/>
            <person name="Thornton R."/>
            <person name="Warren J."/>
            <person name="Weissenberger G."/>
            <person name="Zhang J."/>
            <person name="Zhang L."/>
            <person name="Zhou C."/>
            <person name="Zhu D."/>
            <person name="Muzny D."/>
            <person name="Worley K."/>
            <person name="Gibbs R."/>
        </authorList>
    </citation>
    <scope>NUCLEOTIDE SEQUENCE [LARGE SCALE GENOMIC DNA]</scope>
    <source>
        <strain evidence="7 8">ATCC 49030</strain>
    </source>
</reference>
<dbReference type="Gene3D" id="1.10.12.10">
    <property type="entry name" value="Lyase 2-enoyl-coa Hydratase, Chain A, domain 2"/>
    <property type="match status" value="1"/>
</dbReference>
<keyword evidence="3 7" id="KW-0456">Lyase</keyword>
<name>D4YK28_9MICO</name>
<dbReference type="STRING" id="585530.HMPREF0183_0288"/>
<keyword evidence="8" id="KW-1185">Reference proteome</keyword>
<dbReference type="PROSITE" id="PS00166">
    <property type="entry name" value="ENOYL_COA_HYDRATASE"/>
    <property type="match status" value="1"/>
</dbReference>
<protein>
    <recommendedName>
        <fullName evidence="2">enoyl-CoA hydratase</fullName>
        <ecNumber evidence="2">4.2.1.17</ecNumber>
    </recommendedName>
</protein>
<dbReference type="Pfam" id="PF00378">
    <property type="entry name" value="ECH_1"/>
    <property type="match status" value="1"/>
</dbReference>
<dbReference type="Proteomes" id="UP000005714">
    <property type="component" value="Unassembled WGS sequence"/>
</dbReference>
<evidence type="ECO:0000256" key="1">
    <source>
        <dbReference type="ARBA" id="ARBA00005254"/>
    </source>
</evidence>
<dbReference type="Gene3D" id="3.90.226.10">
    <property type="entry name" value="2-enoyl-CoA Hydratase, Chain A, domain 1"/>
    <property type="match status" value="1"/>
</dbReference>
<dbReference type="InterPro" id="IPR018376">
    <property type="entry name" value="Enoyl-CoA_hyd/isom_CS"/>
</dbReference>
<evidence type="ECO:0000256" key="6">
    <source>
        <dbReference type="RuleBase" id="RU003707"/>
    </source>
</evidence>
<comment type="catalytic activity">
    <reaction evidence="5">
        <text>a 4-saturated-(3S)-3-hydroxyacyl-CoA = a (3E)-enoyl-CoA + H2O</text>
        <dbReference type="Rhea" id="RHEA:20724"/>
        <dbReference type="ChEBI" id="CHEBI:15377"/>
        <dbReference type="ChEBI" id="CHEBI:58521"/>
        <dbReference type="ChEBI" id="CHEBI:137480"/>
        <dbReference type="EC" id="4.2.1.17"/>
    </reaction>
</comment>
<evidence type="ECO:0000256" key="3">
    <source>
        <dbReference type="ARBA" id="ARBA00023239"/>
    </source>
</evidence>
<accession>D4YK28</accession>
<dbReference type="SUPFAM" id="SSF52096">
    <property type="entry name" value="ClpP/crotonase"/>
    <property type="match status" value="1"/>
</dbReference>
<evidence type="ECO:0000313" key="7">
    <source>
        <dbReference type="EMBL" id="EFG48435.1"/>
    </source>
</evidence>
<sequence>MSEQREPLVRTEDRGPVRIITLDRPKALNALSGDLIDDLAVALSDAESTDSVRAIVLTGSDKAFCAGADIGEIARMQDSKPLDPLMIDRLFGALDAVLKPTIAAVRGLAFGGGCELTLACDIAIAGESAQFGVPEVKLGVLPGGGGTQRLISAVGKAKAMRMLLTGEPVNATWAESAGLVAEVVPDDQVVEAAVKIGNAIAANAPLAVRLTKDSALASLETPLSAGLAHERRNFLLLLGTEDAQEGTSAFIERRRPEFKGV</sequence>
<dbReference type="AlphaFoldDB" id="D4YK28"/>
<dbReference type="PANTHER" id="PTHR11941:SF54">
    <property type="entry name" value="ENOYL-COA HYDRATASE, MITOCHONDRIAL"/>
    <property type="match status" value="1"/>
</dbReference>
<comment type="caution">
    <text evidence="7">The sequence shown here is derived from an EMBL/GenBank/DDBJ whole genome shotgun (WGS) entry which is preliminary data.</text>
</comment>